<dbReference type="RefSeq" id="WP_098457317.1">
    <property type="nucleotide sequence ID" value="NZ_PDJH01000001.1"/>
</dbReference>
<dbReference type="InterPro" id="IPR003738">
    <property type="entry name" value="SRAP"/>
</dbReference>
<dbReference type="SUPFAM" id="SSF143081">
    <property type="entry name" value="BB1717-like"/>
    <property type="match status" value="1"/>
</dbReference>
<protein>
    <recommendedName>
        <fullName evidence="8">Abasic site processing protein</fullName>
        <ecNumber evidence="8">3.4.-.-</ecNumber>
    </recommendedName>
</protein>
<gene>
    <name evidence="9" type="ORF">ATL41_0809</name>
</gene>
<keyword evidence="10" id="KW-1185">Reference proteome</keyword>
<dbReference type="GO" id="GO:0008233">
    <property type="term" value="F:peptidase activity"/>
    <property type="evidence" value="ECO:0007669"/>
    <property type="project" value="UniProtKB-KW"/>
</dbReference>
<dbReference type="Gene3D" id="3.90.1680.10">
    <property type="entry name" value="SOS response associated peptidase-like"/>
    <property type="match status" value="1"/>
</dbReference>
<dbReference type="GO" id="GO:0016829">
    <property type="term" value="F:lyase activity"/>
    <property type="evidence" value="ECO:0007669"/>
    <property type="project" value="UniProtKB-KW"/>
</dbReference>
<dbReference type="PANTHER" id="PTHR13604:SF0">
    <property type="entry name" value="ABASIC SITE PROCESSING PROTEIN HMCES"/>
    <property type="match status" value="1"/>
</dbReference>
<evidence type="ECO:0000256" key="7">
    <source>
        <dbReference type="ARBA" id="ARBA00023239"/>
    </source>
</evidence>
<proteinExistence type="inferred from homology"/>
<evidence type="ECO:0000313" key="10">
    <source>
        <dbReference type="Proteomes" id="UP000221394"/>
    </source>
</evidence>
<name>A0A2A9ED04_9MICO</name>
<dbReference type="GO" id="GO:0106300">
    <property type="term" value="P:protein-DNA covalent cross-linking repair"/>
    <property type="evidence" value="ECO:0007669"/>
    <property type="project" value="InterPro"/>
</dbReference>
<dbReference type="EC" id="3.4.-.-" evidence="8"/>
<dbReference type="OrthoDB" id="9782620at2"/>
<evidence type="ECO:0000313" key="9">
    <source>
        <dbReference type="EMBL" id="PFG36100.1"/>
    </source>
</evidence>
<evidence type="ECO:0000256" key="6">
    <source>
        <dbReference type="ARBA" id="ARBA00023125"/>
    </source>
</evidence>
<organism evidence="9 10">
    <name type="scientific">Flavimobilis soli</name>
    <dbReference type="NCBI Taxonomy" id="442709"/>
    <lineage>
        <taxon>Bacteria</taxon>
        <taxon>Bacillati</taxon>
        <taxon>Actinomycetota</taxon>
        <taxon>Actinomycetes</taxon>
        <taxon>Micrococcales</taxon>
        <taxon>Jonesiaceae</taxon>
        <taxon>Flavimobilis</taxon>
    </lineage>
</organism>
<dbReference type="InterPro" id="IPR036590">
    <property type="entry name" value="SRAP-like"/>
</dbReference>
<evidence type="ECO:0000256" key="5">
    <source>
        <dbReference type="ARBA" id="ARBA00023124"/>
    </source>
</evidence>
<sequence length="244" mass="26853">MCGRFASFRQTQDLLDAFMIDPTLPLDPELAAWQASWNVAPTDPVRIVVERAPRGAAPGAAAERSLRLARWGLVPSWSKDPRGGARMINARSETLLDKPAFAKPMAARRCLVPTEGYYEWKAGADPKARKQPYFIRPTADGVTAFAGLYEFWRDKTKADDDPARWLVTTTVITKAATGDMLDLHDRVPAILQPDLWDEWLAPTTGADDARALLEAPVPGLEWYPVSPAVSTATTEGPQLIEPVD</sequence>
<keyword evidence="7" id="KW-0456">Lyase</keyword>
<comment type="similarity">
    <text evidence="1 8">Belongs to the SOS response-associated peptidase family.</text>
</comment>
<evidence type="ECO:0000256" key="8">
    <source>
        <dbReference type="RuleBase" id="RU364100"/>
    </source>
</evidence>
<dbReference type="EMBL" id="PDJH01000001">
    <property type="protein sequence ID" value="PFG36100.1"/>
    <property type="molecule type" value="Genomic_DNA"/>
</dbReference>
<keyword evidence="2 8" id="KW-0645">Protease</keyword>
<keyword evidence="6" id="KW-0238">DNA-binding</keyword>
<dbReference type="Pfam" id="PF02586">
    <property type="entry name" value="SRAP"/>
    <property type="match status" value="1"/>
</dbReference>
<evidence type="ECO:0000256" key="4">
    <source>
        <dbReference type="ARBA" id="ARBA00022801"/>
    </source>
</evidence>
<keyword evidence="4 8" id="KW-0378">Hydrolase</keyword>
<reference evidence="9 10" key="1">
    <citation type="submission" date="2017-10" db="EMBL/GenBank/DDBJ databases">
        <title>Sequencing the genomes of 1000 actinobacteria strains.</title>
        <authorList>
            <person name="Klenk H.-P."/>
        </authorList>
    </citation>
    <scope>NUCLEOTIDE SEQUENCE [LARGE SCALE GENOMIC DNA]</scope>
    <source>
        <strain evidence="9 10">DSM 21574</strain>
    </source>
</reference>
<comment type="caution">
    <text evidence="9">The sequence shown here is derived from an EMBL/GenBank/DDBJ whole genome shotgun (WGS) entry which is preliminary data.</text>
</comment>
<dbReference type="GO" id="GO:0003697">
    <property type="term" value="F:single-stranded DNA binding"/>
    <property type="evidence" value="ECO:0007669"/>
    <property type="project" value="InterPro"/>
</dbReference>
<dbReference type="GO" id="GO:0006508">
    <property type="term" value="P:proteolysis"/>
    <property type="evidence" value="ECO:0007669"/>
    <property type="project" value="UniProtKB-KW"/>
</dbReference>
<dbReference type="AlphaFoldDB" id="A0A2A9ED04"/>
<dbReference type="Proteomes" id="UP000221394">
    <property type="component" value="Unassembled WGS sequence"/>
</dbReference>
<keyword evidence="5" id="KW-0190">Covalent protein-DNA linkage</keyword>
<accession>A0A2A9ED04</accession>
<evidence type="ECO:0000256" key="1">
    <source>
        <dbReference type="ARBA" id="ARBA00008136"/>
    </source>
</evidence>
<dbReference type="PANTHER" id="PTHR13604">
    <property type="entry name" value="DC12-RELATED"/>
    <property type="match status" value="1"/>
</dbReference>
<keyword evidence="3" id="KW-0227">DNA damage</keyword>
<evidence type="ECO:0000256" key="3">
    <source>
        <dbReference type="ARBA" id="ARBA00022763"/>
    </source>
</evidence>
<evidence type="ECO:0000256" key="2">
    <source>
        <dbReference type="ARBA" id="ARBA00022670"/>
    </source>
</evidence>